<evidence type="ECO:0000313" key="2">
    <source>
        <dbReference type="Proteomes" id="UP000603640"/>
    </source>
</evidence>
<dbReference type="Proteomes" id="UP000603640">
    <property type="component" value="Unassembled WGS sequence"/>
</dbReference>
<reference evidence="1" key="1">
    <citation type="submission" date="2020-08" db="EMBL/GenBank/DDBJ databases">
        <title>Pontibacter sp. SD6 16S ribosomal RNA gene Genome sequencing and assembly.</title>
        <authorList>
            <person name="Kang M."/>
        </authorList>
    </citation>
    <scope>NUCLEOTIDE SEQUENCE</scope>
    <source>
        <strain evidence="1">SD6</strain>
    </source>
</reference>
<dbReference type="EMBL" id="JACRVF010000001">
    <property type="protein sequence ID" value="MBC5992603.1"/>
    <property type="molecule type" value="Genomic_DNA"/>
</dbReference>
<accession>A0A923SIC4</accession>
<dbReference type="RefSeq" id="WP_187066537.1">
    <property type="nucleotide sequence ID" value="NZ_JACRVF010000001.1"/>
</dbReference>
<organism evidence="1 2">
    <name type="scientific">Pontibacter cellulosilyticus</name>
    <dbReference type="NCBI Taxonomy" id="1720253"/>
    <lineage>
        <taxon>Bacteria</taxon>
        <taxon>Pseudomonadati</taxon>
        <taxon>Bacteroidota</taxon>
        <taxon>Cytophagia</taxon>
        <taxon>Cytophagales</taxon>
        <taxon>Hymenobacteraceae</taxon>
        <taxon>Pontibacter</taxon>
    </lineage>
</organism>
<gene>
    <name evidence="1" type="ORF">H8S84_07140</name>
</gene>
<dbReference type="AlphaFoldDB" id="A0A923SIC4"/>
<evidence type="ECO:0000313" key="1">
    <source>
        <dbReference type="EMBL" id="MBC5992603.1"/>
    </source>
</evidence>
<keyword evidence="2" id="KW-1185">Reference proteome</keyword>
<comment type="caution">
    <text evidence="1">The sequence shown here is derived from an EMBL/GenBank/DDBJ whole genome shotgun (WGS) entry which is preliminary data.</text>
</comment>
<protein>
    <submittedName>
        <fullName evidence="1">Uncharacterized protein</fullName>
    </submittedName>
</protein>
<proteinExistence type="predicted"/>
<name>A0A923SIC4_9BACT</name>
<sequence length="152" mass="17466">MNDQTTRSKKTILHLYDSILPELAKHINENIAPVTALFHDFGLERIIDTWTKDPAGDATEVISIDNGNIQQMGLKVNLEGFQRTGMDAFDMKKNLLFTLDRNSYTVGPDKNTTWLEKDYLERWNNDEYEIVASKWAEELIDAVTERIKSLTS</sequence>